<gene>
    <name evidence="3" type="ORF">C474_12456</name>
</gene>
<dbReference type="SUPFAM" id="SSF52821">
    <property type="entry name" value="Rhodanese/Cell cycle control phosphatase"/>
    <property type="match status" value="1"/>
</dbReference>
<accession>M0D2U4</accession>
<dbReference type="AlphaFoldDB" id="M0D2U4"/>
<reference evidence="3 4" key="1">
    <citation type="journal article" date="2014" name="PLoS Genet.">
        <title>Phylogenetically driven sequencing of extremely halophilic archaea reveals strategies for static and dynamic osmo-response.</title>
        <authorList>
            <person name="Becker E.A."/>
            <person name="Seitzer P.M."/>
            <person name="Tritt A."/>
            <person name="Larsen D."/>
            <person name="Krusor M."/>
            <person name="Yao A.I."/>
            <person name="Wu D."/>
            <person name="Madern D."/>
            <person name="Eisen J.A."/>
            <person name="Darling A.E."/>
            <person name="Facciotti M.T."/>
        </authorList>
    </citation>
    <scope>NUCLEOTIDE SEQUENCE [LARGE SCALE GENOMIC DNA]</scope>
    <source>
        <strain evidence="3 4">JCM 14848</strain>
    </source>
</reference>
<dbReference type="PROSITE" id="PS00380">
    <property type="entry name" value="RHODANESE_1"/>
    <property type="match status" value="1"/>
</dbReference>
<dbReference type="InterPro" id="IPR001279">
    <property type="entry name" value="Metallo-B-lactamas"/>
</dbReference>
<dbReference type="PROSITE" id="PS50206">
    <property type="entry name" value="RHODANESE_3"/>
    <property type="match status" value="1"/>
</dbReference>
<dbReference type="RefSeq" id="WP_008387200.1">
    <property type="nucleotide sequence ID" value="NZ_AOIV01000027.1"/>
</dbReference>
<dbReference type="PANTHER" id="PTHR43084">
    <property type="entry name" value="PERSULFIDE DIOXYGENASE ETHE1"/>
    <property type="match status" value="1"/>
</dbReference>
<dbReference type="InterPro" id="IPR001307">
    <property type="entry name" value="Thiosulphate_STrfase_CS"/>
</dbReference>
<dbReference type="PATRIC" id="fig|1227487.5.peg.2519"/>
<comment type="caution">
    <text evidence="3">The sequence shown here is derived from an EMBL/GenBank/DDBJ whole genome shotgun (WGS) entry which is preliminary data.</text>
</comment>
<dbReference type="InterPro" id="IPR036866">
    <property type="entry name" value="RibonucZ/Hydroxyglut_hydro"/>
</dbReference>
<evidence type="ECO:0000259" key="2">
    <source>
        <dbReference type="PROSITE" id="PS50206"/>
    </source>
</evidence>
<evidence type="ECO:0000313" key="4">
    <source>
        <dbReference type="Proteomes" id="UP000011513"/>
    </source>
</evidence>
<dbReference type="eggNOG" id="arCOG00517">
    <property type="taxonomic scope" value="Archaea"/>
</dbReference>
<dbReference type="OrthoDB" id="9180at2157"/>
<dbReference type="InterPro" id="IPR001763">
    <property type="entry name" value="Rhodanese-like_dom"/>
</dbReference>
<dbReference type="GO" id="GO:0006749">
    <property type="term" value="P:glutathione metabolic process"/>
    <property type="evidence" value="ECO:0007669"/>
    <property type="project" value="InterPro"/>
</dbReference>
<sequence length="383" mass="40665">MYAKITARELADAIDRGKTGTILDTRPADSYEAWHVPGAVNVPFGLTETLDDDLTSEIDALVDGGPITVICGKAATSAALGAELDAAGYEDVRVVKGGMRDWNDLYERADAGVDTDTDADVDVVQFQRRGKGCLSYLVGSDGEAAVVDPTRHVEQYVVAAAERGWEITRVLDTHVHADHISGGRKLADRLGVPYHLGARAADRDLDLAFDAVEEGDVLPVGDVDLTVLAAPGHTSEMVAYRVGDRAVLTGDALFVDSVGRTELEFGEEGAEEGAEMAYDTLHDTLLELPDDLTVLPGHVTVESDGQYANGSPGEPVAASLGDVASHLDLVGLDREAFVERMVENVPEKPANYETVIAINAGRESYGTDREATQLETGANNCAA</sequence>
<evidence type="ECO:0000313" key="3">
    <source>
        <dbReference type="EMBL" id="ELZ29846.1"/>
    </source>
</evidence>
<feature type="domain" description="Rhodanese" evidence="2">
    <location>
        <begin position="16"/>
        <end position="111"/>
    </location>
</feature>
<dbReference type="GO" id="GO:0046872">
    <property type="term" value="F:metal ion binding"/>
    <property type="evidence" value="ECO:0007669"/>
    <property type="project" value="UniProtKB-KW"/>
</dbReference>
<dbReference type="SUPFAM" id="SSF56281">
    <property type="entry name" value="Metallo-hydrolase/oxidoreductase"/>
    <property type="match status" value="1"/>
</dbReference>
<protein>
    <submittedName>
        <fullName evidence="3">Beta-lactamase domain protein</fullName>
    </submittedName>
</protein>
<dbReference type="CDD" id="cd00158">
    <property type="entry name" value="RHOD"/>
    <property type="match status" value="1"/>
</dbReference>
<dbReference type="SMART" id="SM00450">
    <property type="entry name" value="RHOD"/>
    <property type="match status" value="1"/>
</dbReference>
<proteinExistence type="predicted"/>
<dbReference type="InParanoid" id="M0D2U4"/>
<dbReference type="EMBL" id="AOIV01000027">
    <property type="protein sequence ID" value="ELZ29846.1"/>
    <property type="molecule type" value="Genomic_DNA"/>
</dbReference>
<evidence type="ECO:0000256" key="1">
    <source>
        <dbReference type="ARBA" id="ARBA00022723"/>
    </source>
</evidence>
<dbReference type="CDD" id="cd07724">
    <property type="entry name" value="POD-like_MBL-fold"/>
    <property type="match status" value="1"/>
</dbReference>
<dbReference type="InterPro" id="IPR036873">
    <property type="entry name" value="Rhodanese-like_dom_sf"/>
</dbReference>
<dbReference type="InterPro" id="IPR051682">
    <property type="entry name" value="Mito_Persulfide_Diox"/>
</dbReference>
<organism evidence="3 4">
    <name type="scientific">Halogeometricum pallidum JCM 14848</name>
    <dbReference type="NCBI Taxonomy" id="1227487"/>
    <lineage>
        <taxon>Archaea</taxon>
        <taxon>Methanobacteriati</taxon>
        <taxon>Methanobacteriota</taxon>
        <taxon>Stenosarchaea group</taxon>
        <taxon>Halobacteria</taxon>
        <taxon>Halobacteriales</taxon>
        <taxon>Haloferacaceae</taxon>
        <taxon>Halogeometricum</taxon>
    </lineage>
</organism>
<dbReference type="Gene3D" id="3.40.250.10">
    <property type="entry name" value="Rhodanese-like domain"/>
    <property type="match status" value="1"/>
</dbReference>
<name>M0D2U4_HALPD</name>
<keyword evidence="4" id="KW-1185">Reference proteome</keyword>
<dbReference type="Pfam" id="PF00753">
    <property type="entry name" value="Lactamase_B"/>
    <property type="match status" value="1"/>
</dbReference>
<dbReference type="PANTHER" id="PTHR43084:SF1">
    <property type="entry name" value="PERSULFIDE DIOXYGENASE ETHE1, MITOCHONDRIAL"/>
    <property type="match status" value="1"/>
</dbReference>
<dbReference type="Gene3D" id="3.60.15.10">
    <property type="entry name" value="Ribonuclease Z/Hydroxyacylglutathione hydrolase-like"/>
    <property type="match status" value="1"/>
</dbReference>
<dbReference type="Pfam" id="PF00581">
    <property type="entry name" value="Rhodanese"/>
    <property type="match status" value="1"/>
</dbReference>
<keyword evidence="1" id="KW-0479">Metal-binding</keyword>
<dbReference type="GO" id="GO:0050313">
    <property type="term" value="F:sulfur dioxygenase activity"/>
    <property type="evidence" value="ECO:0007669"/>
    <property type="project" value="InterPro"/>
</dbReference>
<dbReference type="GO" id="GO:0070813">
    <property type="term" value="P:hydrogen sulfide metabolic process"/>
    <property type="evidence" value="ECO:0007669"/>
    <property type="project" value="TreeGrafter"/>
</dbReference>
<dbReference type="Proteomes" id="UP000011513">
    <property type="component" value="Unassembled WGS sequence"/>
</dbReference>
<dbReference type="GO" id="GO:0004792">
    <property type="term" value="F:thiosulfate-cyanide sulfurtransferase activity"/>
    <property type="evidence" value="ECO:0007669"/>
    <property type="project" value="InterPro"/>
</dbReference>
<dbReference type="SMART" id="SM00849">
    <property type="entry name" value="Lactamase_B"/>
    <property type="match status" value="1"/>
</dbReference>
<dbReference type="InterPro" id="IPR044528">
    <property type="entry name" value="POD-like_MBL-fold"/>
</dbReference>